<protein>
    <submittedName>
        <fullName evidence="2">Uncharacterized protein</fullName>
    </submittedName>
</protein>
<evidence type="ECO:0000313" key="2">
    <source>
        <dbReference type="EMBL" id="DAF59569.1"/>
    </source>
</evidence>
<name>A0A8S5T8J2_9CAUD</name>
<reference evidence="2" key="1">
    <citation type="journal article" date="2021" name="Proc. Natl. Acad. Sci. U.S.A.">
        <title>A Catalog of Tens of Thousands of Viruses from Human Metagenomes Reveals Hidden Associations with Chronic Diseases.</title>
        <authorList>
            <person name="Tisza M.J."/>
            <person name="Buck C.B."/>
        </authorList>
    </citation>
    <scope>NUCLEOTIDE SEQUENCE</scope>
    <source>
        <strain evidence="2">CtmIh35</strain>
    </source>
</reference>
<organism evidence="2">
    <name type="scientific">Siphoviridae sp. ctmIh35</name>
    <dbReference type="NCBI Taxonomy" id="2827932"/>
    <lineage>
        <taxon>Viruses</taxon>
        <taxon>Duplodnaviria</taxon>
        <taxon>Heunggongvirae</taxon>
        <taxon>Uroviricota</taxon>
        <taxon>Caudoviricetes</taxon>
    </lineage>
</organism>
<proteinExistence type="predicted"/>
<accession>A0A8S5T8J2</accession>
<evidence type="ECO:0000256" key="1">
    <source>
        <dbReference type="SAM" id="MobiDB-lite"/>
    </source>
</evidence>
<sequence length="44" mass="4666">MQARRGIKPLRSNGAGCPGRETWGNPHSVPPQKPGGMACDYETG</sequence>
<feature type="region of interest" description="Disordered" evidence="1">
    <location>
        <begin position="1"/>
        <end position="44"/>
    </location>
</feature>
<dbReference type="EMBL" id="BK032772">
    <property type="protein sequence ID" value="DAF59569.1"/>
    <property type="molecule type" value="Genomic_DNA"/>
</dbReference>